<dbReference type="AlphaFoldDB" id="A0A0W8F3G2"/>
<dbReference type="EMBL" id="LNQE01001562">
    <property type="protein sequence ID" value="KUG15341.1"/>
    <property type="molecule type" value="Genomic_DNA"/>
</dbReference>
<reference evidence="2" key="1">
    <citation type="journal article" date="2015" name="Proc. Natl. Acad. Sci. U.S.A.">
        <title>Networks of energetic and metabolic interactions define dynamics in microbial communities.</title>
        <authorList>
            <person name="Embree M."/>
            <person name="Liu J.K."/>
            <person name="Al-Bassam M.M."/>
            <person name="Zengler K."/>
        </authorList>
    </citation>
    <scope>NUCLEOTIDE SEQUENCE</scope>
</reference>
<evidence type="ECO:0000313" key="2">
    <source>
        <dbReference type="EMBL" id="KUG15341.1"/>
    </source>
</evidence>
<organism evidence="2">
    <name type="scientific">hydrocarbon metagenome</name>
    <dbReference type="NCBI Taxonomy" id="938273"/>
    <lineage>
        <taxon>unclassified sequences</taxon>
        <taxon>metagenomes</taxon>
        <taxon>ecological metagenomes</taxon>
    </lineage>
</organism>
<name>A0A0W8F3G2_9ZZZZ</name>
<proteinExistence type="predicted"/>
<evidence type="ECO:0000256" key="1">
    <source>
        <dbReference type="SAM" id="MobiDB-lite"/>
    </source>
</evidence>
<comment type="caution">
    <text evidence="2">The sequence shown here is derived from an EMBL/GenBank/DDBJ whole genome shotgun (WGS) entry which is preliminary data.</text>
</comment>
<gene>
    <name evidence="2" type="ORF">ASZ90_014999</name>
</gene>
<protein>
    <submittedName>
        <fullName evidence="2">Uncharacterized protein</fullName>
    </submittedName>
</protein>
<feature type="compositionally biased region" description="Basic and acidic residues" evidence="1">
    <location>
        <begin position="1"/>
        <end position="11"/>
    </location>
</feature>
<accession>A0A0W8F3G2</accession>
<feature type="region of interest" description="Disordered" evidence="1">
    <location>
        <begin position="1"/>
        <end position="21"/>
    </location>
</feature>
<sequence>MSRPLKSDADAGTRMPRRSAKQITDAVMVNFKLMVKSP</sequence>